<sequence>MLLAIATLIIVPFLTFFLSTTLFYRKTKNKFPGQTPPTTPYFVPGVFHAFSLAYFGPQKYFAALIDQYGNFAPFVVKAGLGSFLVLRDPKQAERVLQASNQLTTRKSNLHIHERLFGSPKEILKFYAGKGSNGNEAGLVELVHSALPRKYLMGTSLAPLIDTYVSILSRNLNEKMFQVGFWTQIEDFWSFLQQVIARCTIETLFGREIIKQYPSIVKDYLTFADAAASFVPGMPRFLASATYEGPRDRLHEGIAKWLKATHSGSEFAKIDEEDPVWDEDKGSKFIQERDDVFAKTEGVDLKGRAAEVLSVMHGSNSSLLPSAFWTLVEVLRKPQLGKHIAAEISQHYSPQAGEYDVASITETPFIQSVQTEVRRLRVPTVATRTNEVDNFQLDEQWTLPRGMTVMLFSHDISLHTKFWAKARPRTVERPLEEFWAERFLLPNRATSSAKSSKPAKDKIEAGNFSMEGLESLDLVLGGNDDQCLGRDYMRAVHAATLAVFLNEFDLQLCDTDEVDAAIPPVREDAYGTVKPLYPVAVRIRKRRMG</sequence>
<dbReference type="RefSeq" id="XP_040791968.1">
    <property type="nucleotide sequence ID" value="XM_040928472.1"/>
</dbReference>
<dbReference type="Pfam" id="PF00067">
    <property type="entry name" value="p450"/>
    <property type="match status" value="1"/>
</dbReference>
<dbReference type="SUPFAM" id="SSF48264">
    <property type="entry name" value="Cytochrome P450"/>
    <property type="match status" value="1"/>
</dbReference>
<organism evidence="5 6">
    <name type="scientific">Cucurbitaria berberidis CBS 394.84</name>
    <dbReference type="NCBI Taxonomy" id="1168544"/>
    <lineage>
        <taxon>Eukaryota</taxon>
        <taxon>Fungi</taxon>
        <taxon>Dikarya</taxon>
        <taxon>Ascomycota</taxon>
        <taxon>Pezizomycotina</taxon>
        <taxon>Dothideomycetes</taxon>
        <taxon>Pleosporomycetidae</taxon>
        <taxon>Pleosporales</taxon>
        <taxon>Pleosporineae</taxon>
        <taxon>Cucurbitariaceae</taxon>
        <taxon>Cucurbitaria</taxon>
    </lineage>
</organism>
<reference evidence="5" key="1">
    <citation type="submission" date="2020-01" db="EMBL/GenBank/DDBJ databases">
        <authorList>
            <consortium name="DOE Joint Genome Institute"/>
            <person name="Haridas S."/>
            <person name="Albert R."/>
            <person name="Binder M."/>
            <person name="Bloem J."/>
            <person name="Labutti K."/>
            <person name="Salamov A."/>
            <person name="Andreopoulos B."/>
            <person name="Baker S.E."/>
            <person name="Barry K."/>
            <person name="Bills G."/>
            <person name="Bluhm B.H."/>
            <person name="Cannon C."/>
            <person name="Castanera R."/>
            <person name="Culley D.E."/>
            <person name="Daum C."/>
            <person name="Ezra D."/>
            <person name="Gonzalez J.B."/>
            <person name="Henrissat B."/>
            <person name="Kuo A."/>
            <person name="Liang C."/>
            <person name="Lipzen A."/>
            <person name="Lutzoni F."/>
            <person name="Magnuson J."/>
            <person name="Mondo S."/>
            <person name="Nolan M."/>
            <person name="Ohm R."/>
            <person name="Pangilinan J."/>
            <person name="Park H.-J."/>
            <person name="Ramirez L."/>
            <person name="Alfaro M."/>
            <person name="Sun H."/>
            <person name="Tritt A."/>
            <person name="Yoshinaga Y."/>
            <person name="Zwiers L.-H."/>
            <person name="Turgeon B.G."/>
            <person name="Goodwin S.B."/>
            <person name="Spatafora J.W."/>
            <person name="Crous P.W."/>
            <person name="Grigoriev I.V."/>
        </authorList>
    </citation>
    <scope>NUCLEOTIDE SEQUENCE</scope>
    <source>
        <strain evidence="5">CBS 394.84</strain>
    </source>
</reference>
<protein>
    <submittedName>
        <fullName evidence="5">Cytochrome P450</fullName>
    </submittedName>
</protein>
<comment type="caution">
    <text evidence="5">The sequence shown here is derived from an EMBL/GenBank/DDBJ whole genome shotgun (WGS) entry which is preliminary data.</text>
</comment>
<evidence type="ECO:0000256" key="3">
    <source>
        <dbReference type="ARBA" id="ARBA00022723"/>
    </source>
</evidence>
<dbReference type="PANTHER" id="PTHR24304:SF2">
    <property type="entry name" value="24-HYDROXYCHOLESTEROL 7-ALPHA-HYDROXYLASE"/>
    <property type="match status" value="1"/>
</dbReference>
<dbReference type="AlphaFoldDB" id="A0A9P4GPM5"/>
<keyword evidence="6" id="KW-1185">Reference proteome</keyword>
<evidence type="ECO:0000256" key="1">
    <source>
        <dbReference type="ARBA" id="ARBA00010617"/>
    </source>
</evidence>
<evidence type="ECO:0000256" key="4">
    <source>
        <dbReference type="ARBA" id="ARBA00023004"/>
    </source>
</evidence>
<dbReference type="GO" id="GO:0020037">
    <property type="term" value="F:heme binding"/>
    <property type="evidence" value="ECO:0007669"/>
    <property type="project" value="InterPro"/>
</dbReference>
<dbReference type="InterPro" id="IPR050529">
    <property type="entry name" value="CYP450_sterol_14alpha_dmase"/>
</dbReference>
<dbReference type="GO" id="GO:0005506">
    <property type="term" value="F:iron ion binding"/>
    <property type="evidence" value="ECO:0007669"/>
    <property type="project" value="InterPro"/>
</dbReference>
<keyword evidence="2" id="KW-0349">Heme</keyword>
<keyword evidence="4" id="KW-0408">Iron</keyword>
<dbReference type="InterPro" id="IPR036396">
    <property type="entry name" value="Cyt_P450_sf"/>
</dbReference>
<evidence type="ECO:0000313" key="5">
    <source>
        <dbReference type="EMBL" id="KAF1849405.1"/>
    </source>
</evidence>
<proteinExistence type="inferred from homology"/>
<dbReference type="OrthoDB" id="3366823at2759"/>
<accession>A0A9P4GPM5</accession>
<comment type="similarity">
    <text evidence="1">Belongs to the cytochrome P450 family.</text>
</comment>
<keyword evidence="3" id="KW-0479">Metal-binding</keyword>
<dbReference type="EMBL" id="ML976615">
    <property type="protein sequence ID" value="KAF1849405.1"/>
    <property type="molecule type" value="Genomic_DNA"/>
</dbReference>
<dbReference type="InterPro" id="IPR001128">
    <property type="entry name" value="Cyt_P450"/>
</dbReference>
<dbReference type="GO" id="GO:0016705">
    <property type="term" value="F:oxidoreductase activity, acting on paired donors, with incorporation or reduction of molecular oxygen"/>
    <property type="evidence" value="ECO:0007669"/>
    <property type="project" value="InterPro"/>
</dbReference>
<gene>
    <name evidence="5" type="ORF">K460DRAFT_281187</name>
</gene>
<dbReference type="GeneID" id="63845725"/>
<name>A0A9P4GPM5_9PLEO</name>
<dbReference type="GO" id="GO:0008395">
    <property type="term" value="F:steroid hydroxylase activity"/>
    <property type="evidence" value="ECO:0007669"/>
    <property type="project" value="TreeGrafter"/>
</dbReference>
<dbReference type="PANTHER" id="PTHR24304">
    <property type="entry name" value="CYTOCHROME P450 FAMILY 7"/>
    <property type="match status" value="1"/>
</dbReference>
<dbReference type="Proteomes" id="UP000800039">
    <property type="component" value="Unassembled WGS sequence"/>
</dbReference>
<evidence type="ECO:0000313" key="6">
    <source>
        <dbReference type="Proteomes" id="UP000800039"/>
    </source>
</evidence>
<dbReference type="Gene3D" id="1.10.630.10">
    <property type="entry name" value="Cytochrome P450"/>
    <property type="match status" value="1"/>
</dbReference>
<evidence type="ECO:0000256" key="2">
    <source>
        <dbReference type="ARBA" id="ARBA00022617"/>
    </source>
</evidence>